<accession>A0A4Q7NX98</accession>
<dbReference type="InterPro" id="IPR028082">
    <property type="entry name" value="Peripla_BP_I"/>
</dbReference>
<keyword evidence="6" id="KW-1185">Reference proteome</keyword>
<gene>
    <name evidence="5" type="ORF">EV189_0780</name>
</gene>
<dbReference type="SMART" id="SM00354">
    <property type="entry name" value="HTH_LACI"/>
    <property type="match status" value="1"/>
</dbReference>
<keyword evidence="1" id="KW-0805">Transcription regulation</keyword>
<keyword evidence="3" id="KW-0804">Transcription</keyword>
<dbReference type="AlphaFoldDB" id="A0A4Q7NX98"/>
<organism evidence="5 6">
    <name type="scientific">Motilibacter rhizosphaerae</name>
    <dbReference type="NCBI Taxonomy" id="598652"/>
    <lineage>
        <taxon>Bacteria</taxon>
        <taxon>Bacillati</taxon>
        <taxon>Actinomycetota</taxon>
        <taxon>Actinomycetes</taxon>
        <taxon>Motilibacterales</taxon>
        <taxon>Motilibacteraceae</taxon>
        <taxon>Motilibacter</taxon>
    </lineage>
</organism>
<name>A0A4Q7NX98_9ACTN</name>
<dbReference type="Proteomes" id="UP000293638">
    <property type="component" value="Unassembled WGS sequence"/>
</dbReference>
<dbReference type="SUPFAM" id="SSF53822">
    <property type="entry name" value="Periplasmic binding protein-like I"/>
    <property type="match status" value="1"/>
</dbReference>
<dbReference type="PROSITE" id="PS50932">
    <property type="entry name" value="HTH_LACI_2"/>
    <property type="match status" value="1"/>
</dbReference>
<dbReference type="GO" id="GO:0003700">
    <property type="term" value="F:DNA-binding transcription factor activity"/>
    <property type="evidence" value="ECO:0007669"/>
    <property type="project" value="TreeGrafter"/>
</dbReference>
<dbReference type="GO" id="GO:0000976">
    <property type="term" value="F:transcription cis-regulatory region binding"/>
    <property type="evidence" value="ECO:0007669"/>
    <property type="project" value="TreeGrafter"/>
</dbReference>
<dbReference type="SUPFAM" id="SSF47413">
    <property type="entry name" value="lambda repressor-like DNA-binding domains"/>
    <property type="match status" value="1"/>
</dbReference>
<sequence>MRRAATMGDVASLAGVSHQTVSRVLNDSPAVRPETRERVLAAIEQLGYRRNIAARALVTRRSQTLGVVSFGTRLYGPTTAVHAIEQAARQAGYYVSIASEEFLDATTLRAALERLAEQAVEGIVVIAPQKQAQSALAELPDGVPAVVIDGHPDCGAPRVYVDQVHGAADATRHLLDQGVTTVHHVAGPLDWLEADARVEGWRQVLQDAGRPVPELRHRGDWSAGSGYAAGLALAEDPTVEAVFVANDPMALGVLRALSERGRRCPEDILVVGFDDVPESAFYLPPLTTVRQDFPALGRKSIDLLLAQIQGSRVERSEVVPAQLVVRTSSRRPEPTTRRTR</sequence>
<evidence type="ECO:0000256" key="3">
    <source>
        <dbReference type="ARBA" id="ARBA00023163"/>
    </source>
</evidence>
<evidence type="ECO:0000259" key="4">
    <source>
        <dbReference type="PROSITE" id="PS50932"/>
    </source>
</evidence>
<dbReference type="PROSITE" id="PS00356">
    <property type="entry name" value="HTH_LACI_1"/>
    <property type="match status" value="1"/>
</dbReference>
<dbReference type="Pfam" id="PF00356">
    <property type="entry name" value="LacI"/>
    <property type="match status" value="1"/>
</dbReference>
<dbReference type="Pfam" id="PF13377">
    <property type="entry name" value="Peripla_BP_3"/>
    <property type="match status" value="1"/>
</dbReference>
<dbReference type="CDD" id="cd01574">
    <property type="entry name" value="PBP1_LacI"/>
    <property type="match status" value="1"/>
</dbReference>
<evidence type="ECO:0000313" key="6">
    <source>
        <dbReference type="Proteomes" id="UP000293638"/>
    </source>
</evidence>
<evidence type="ECO:0000313" key="5">
    <source>
        <dbReference type="EMBL" id="RZS91538.1"/>
    </source>
</evidence>
<dbReference type="InterPro" id="IPR046335">
    <property type="entry name" value="LacI/GalR-like_sensor"/>
</dbReference>
<dbReference type="CDD" id="cd01392">
    <property type="entry name" value="HTH_LacI"/>
    <property type="match status" value="1"/>
</dbReference>
<dbReference type="EMBL" id="SGXD01000001">
    <property type="protein sequence ID" value="RZS91538.1"/>
    <property type="molecule type" value="Genomic_DNA"/>
</dbReference>
<dbReference type="Gene3D" id="3.40.50.2300">
    <property type="match status" value="2"/>
</dbReference>
<feature type="domain" description="HTH lacI-type" evidence="4">
    <location>
        <begin position="5"/>
        <end position="59"/>
    </location>
</feature>
<evidence type="ECO:0000256" key="1">
    <source>
        <dbReference type="ARBA" id="ARBA00023015"/>
    </source>
</evidence>
<keyword evidence="2" id="KW-0238">DNA-binding</keyword>
<dbReference type="InterPro" id="IPR000843">
    <property type="entry name" value="HTH_LacI"/>
</dbReference>
<protein>
    <submittedName>
        <fullName evidence="5">LacI family transcriptional regulator</fullName>
    </submittedName>
</protein>
<proteinExistence type="predicted"/>
<dbReference type="Gene3D" id="1.10.260.40">
    <property type="entry name" value="lambda repressor-like DNA-binding domains"/>
    <property type="match status" value="1"/>
</dbReference>
<reference evidence="5 6" key="1">
    <citation type="submission" date="2019-02" db="EMBL/GenBank/DDBJ databases">
        <title>Genomic Encyclopedia of Type Strains, Phase IV (KMG-IV): sequencing the most valuable type-strain genomes for metagenomic binning, comparative biology and taxonomic classification.</title>
        <authorList>
            <person name="Goeker M."/>
        </authorList>
    </citation>
    <scope>NUCLEOTIDE SEQUENCE [LARGE SCALE GENOMIC DNA]</scope>
    <source>
        <strain evidence="5 6">DSM 45622</strain>
    </source>
</reference>
<dbReference type="InterPro" id="IPR010982">
    <property type="entry name" value="Lambda_DNA-bd_dom_sf"/>
</dbReference>
<evidence type="ECO:0000256" key="2">
    <source>
        <dbReference type="ARBA" id="ARBA00023125"/>
    </source>
</evidence>
<dbReference type="PANTHER" id="PTHR30146:SF109">
    <property type="entry name" value="HTH-TYPE TRANSCRIPTIONAL REGULATOR GALS"/>
    <property type="match status" value="1"/>
</dbReference>
<dbReference type="PANTHER" id="PTHR30146">
    <property type="entry name" value="LACI-RELATED TRANSCRIPTIONAL REPRESSOR"/>
    <property type="match status" value="1"/>
</dbReference>
<dbReference type="RefSeq" id="WP_231116031.1">
    <property type="nucleotide sequence ID" value="NZ_SGXD01000001.1"/>
</dbReference>
<comment type="caution">
    <text evidence="5">The sequence shown here is derived from an EMBL/GenBank/DDBJ whole genome shotgun (WGS) entry which is preliminary data.</text>
</comment>